<dbReference type="HOGENOM" id="CLU_1245643_0_0_1"/>
<sequence>MKKCPTIDWISNTLLEIGLSIDEVPIMDMCPMFSDNDLRALDENEIRSTIEEGYELAEETLGILENRIVIICQCRTKNGNLEFEGGMWGPANNKAAQELCSSPAEANAKKAVVIWLAGRPIWCAKGLHPGYVLYGPGSEETLKDLIHDMYLPCMQRKQEIQAASYERIVQSTEQVIEAIASRHRTNEKLLERTFDQLSLTLLEFKDALGTVASKLRACRQAI</sequence>
<dbReference type="VEuPathDB" id="FungiDB:MAN_10735"/>
<gene>
    <name evidence="1" type="ORF">MAN_10735</name>
</gene>
<keyword evidence="2" id="KW-1185">Reference proteome</keyword>
<reference evidence="1 2" key="1">
    <citation type="journal article" date="2014" name="Proc. Natl. Acad. Sci. U.S.A.">
        <title>Trajectory and genomic determinants of fungal-pathogen speciation and host adaptation.</title>
        <authorList>
            <person name="Hu X."/>
            <person name="Xiao G."/>
            <person name="Zheng P."/>
            <person name="Shang Y."/>
            <person name="Su Y."/>
            <person name="Zhang X."/>
            <person name="Liu X."/>
            <person name="Zhan S."/>
            <person name="St Leger R.J."/>
            <person name="Wang C."/>
        </authorList>
    </citation>
    <scope>NUCLEOTIDE SEQUENCE [LARGE SCALE GENOMIC DNA]</scope>
    <source>
        <strain evidence="1 2">ARSEF 549</strain>
    </source>
</reference>
<dbReference type="EMBL" id="AZNF01000030">
    <property type="protein sequence ID" value="KID59323.1"/>
    <property type="molecule type" value="Genomic_DNA"/>
</dbReference>
<evidence type="ECO:0000313" key="2">
    <source>
        <dbReference type="Proteomes" id="UP000031186"/>
    </source>
</evidence>
<name>A0A0B4EM05_METAF</name>
<feature type="non-terminal residue" evidence="1">
    <location>
        <position position="1"/>
    </location>
</feature>
<accession>A0A0B4EM05</accession>
<evidence type="ECO:0000313" key="1">
    <source>
        <dbReference type="EMBL" id="KID59323.1"/>
    </source>
</evidence>
<comment type="caution">
    <text evidence="1">The sequence shown here is derived from an EMBL/GenBank/DDBJ whole genome shotgun (WGS) entry which is preliminary data.</text>
</comment>
<protein>
    <submittedName>
        <fullName evidence="1">Uncharacterized protein</fullName>
    </submittedName>
</protein>
<dbReference type="Proteomes" id="UP000031186">
    <property type="component" value="Unassembled WGS sequence"/>
</dbReference>
<dbReference type="AlphaFoldDB" id="A0A0B4EM05"/>
<proteinExistence type="predicted"/>
<organism evidence="1 2">
    <name type="scientific">Metarhizium anisopliae (strain ARSEF 549)</name>
    <dbReference type="NCBI Taxonomy" id="3151832"/>
    <lineage>
        <taxon>Eukaryota</taxon>
        <taxon>Fungi</taxon>
        <taxon>Dikarya</taxon>
        <taxon>Ascomycota</taxon>
        <taxon>Pezizomycotina</taxon>
        <taxon>Sordariomycetes</taxon>
        <taxon>Hypocreomycetidae</taxon>
        <taxon>Hypocreales</taxon>
        <taxon>Clavicipitaceae</taxon>
        <taxon>Metarhizium</taxon>
    </lineage>
</organism>